<feature type="transmembrane region" description="Helical" evidence="1">
    <location>
        <begin position="31"/>
        <end position="51"/>
    </location>
</feature>
<keyword evidence="1" id="KW-0472">Membrane</keyword>
<evidence type="ECO:0000256" key="1">
    <source>
        <dbReference type="SAM" id="Phobius"/>
    </source>
</evidence>
<protein>
    <recommendedName>
        <fullName evidence="4">Glycerophosphoryl diester phosphodiesterase membrane domain-containing protein</fullName>
    </recommendedName>
</protein>
<gene>
    <name evidence="2" type="ORF">COW24_05555</name>
</gene>
<evidence type="ECO:0000313" key="3">
    <source>
        <dbReference type="Proteomes" id="UP000230292"/>
    </source>
</evidence>
<organism evidence="2 3">
    <name type="scientific">Candidatus Kerfeldbacteria bacterium CG15_BIG_FIL_POST_REV_8_21_14_020_45_12</name>
    <dbReference type="NCBI Taxonomy" id="2014247"/>
    <lineage>
        <taxon>Bacteria</taxon>
        <taxon>Candidatus Kerfeldiibacteriota</taxon>
    </lineage>
</organism>
<evidence type="ECO:0008006" key="4">
    <source>
        <dbReference type="Google" id="ProtNLM"/>
    </source>
</evidence>
<reference evidence="2 3" key="1">
    <citation type="submission" date="2017-09" db="EMBL/GenBank/DDBJ databases">
        <title>Depth-based differentiation of microbial function through sediment-hosted aquifers and enrichment of novel symbionts in the deep terrestrial subsurface.</title>
        <authorList>
            <person name="Probst A.J."/>
            <person name="Ladd B."/>
            <person name="Jarett J.K."/>
            <person name="Geller-Mcgrath D.E."/>
            <person name="Sieber C.M."/>
            <person name="Emerson J.B."/>
            <person name="Anantharaman K."/>
            <person name="Thomas B.C."/>
            <person name="Malmstrom R."/>
            <person name="Stieglmeier M."/>
            <person name="Klingl A."/>
            <person name="Woyke T."/>
            <person name="Ryan C.M."/>
            <person name="Banfield J.F."/>
        </authorList>
    </citation>
    <scope>NUCLEOTIDE SEQUENCE [LARGE SCALE GENOMIC DNA]</scope>
    <source>
        <strain evidence="2">CG15_BIG_FIL_POST_REV_8_21_14_020_45_12</strain>
    </source>
</reference>
<feature type="transmembrane region" description="Helical" evidence="1">
    <location>
        <begin position="71"/>
        <end position="94"/>
    </location>
</feature>
<feature type="transmembrane region" description="Helical" evidence="1">
    <location>
        <begin position="207"/>
        <end position="227"/>
    </location>
</feature>
<dbReference type="AlphaFoldDB" id="A0A2M7H2C2"/>
<accession>A0A2M7H2C2</accession>
<dbReference type="Proteomes" id="UP000230292">
    <property type="component" value="Unassembled WGS sequence"/>
</dbReference>
<comment type="caution">
    <text evidence="2">The sequence shown here is derived from an EMBL/GenBank/DDBJ whole genome shotgun (WGS) entry which is preliminary data.</text>
</comment>
<feature type="transmembrane region" description="Helical" evidence="1">
    <location>
        <begin position="233"/>
        <end position="255"/>
    </location>
</feature>
<sequence>MPATSSVKKMDPISKSYHDTLEIYVGSFSKFFGVSFIPALISFLLGVAFIGNFFGSALLNSQSHDFSTEGIWIGGLVLITIFVVQILGICALYYMTMHHERITVMHAFEQSVAFFLRFVGYGLVFVIVTATGTLIGSVVIGMIAGLALGMTSWTLNSGLFGWLSLIPAVLSAALTSFFIFTGFSIVEKNNSLKTALKASYDLVRSSYVTVVIRLTLIYTVAGILTFLLTRVPIIGSLLSLLIITPFSVIYLSVLYRDLAKS</sequence>
<evidence type="ECO:0000313" key="2">
    <source>
        <dbReference type="EMBL" id="PIW36397.1"/>
    </source>
</evidence>
<feature type="transmembrane region" description="Helical" evidence="1">
    <location>
        <begin position="114"/>
        <end position="147"/>
    </location>
</feature>
<dbReference type="EMBL" id="PFGC01000057">
    <property type="protein sequence ID" value="PIW36397.1"/>
    <property type="molecule type" value="Genomic_DNA"/>
</dbReference>
<keyword evidence="1" id="KW-1133">Transmembrane helix</keyword>
<feature type="transmembrane region" description="Helical" evidence="1">
    <location>
        <begin position="159"/>
        <end position="186"/>
    </location>
</feature>
<proteinExistence type="predicted"/>
<name>A0A2M7H2C2_9BACT</name>
<keyword evidence="1" id="KW-0812">Transmembrane</keyword>